<comment type="subcellular location">
    <subcellularLocation>
        <location evidence="1">Membrane</location>
        <topology evidence="1">Multi-pass membrane protein</topology>
    </subcellularLocation>
</comment>
<dbReference type="Proteomes" id="UP000234474">
    <property type="component" value="Unassembled WGS sequence"/>
</dbReference>
<accession>A0A2I1CJI2</accession>
<dbReference type="GO" id="GO:0016020">
    <property type="term" value="C:membrane"/>
    <property type="evidence" value="ECO:0007669"/>
    <property type="project" value="UniProtKB-SubCell"/>
</dbReference>
<keyword evidence="7" id="KW-1185">Reference proteome</keyword>
<dbReference type="AlphaFoldDB" id="A0A2I1CJI2"/>
<organism evidence="6 7">
    <name type="scientific">Aspergillus novofumigatus (strain IBT 16806)</name>
    <dbReference type="NCBI Taxonomy" id="1392255"/>
    <lineage>
        <taxon>Eukaryota</taxon>
        <taxon>Fungi</taxon>
        <taxon>Dikarya</taxon>
        <taxon>Ascomycota</taxon>
        <taxon>Pezizomycotina</taxon>
        <taxon>Eurotiomycetes</taxon>
        <taxon>Eurotiomycetidae</taxon>
        <taxon>Eurotiales</taxon>
        <taxon>Aspergillaceae</taxon>
        <taxon>Aspergillus</taxon>
        <taxon>Aspergillus subgen. Fumigati</taxon>
    </lineage>
</organism>
<dbReference type="EMBL" id="MSZS01000002">
    <property type="protein sequence ID" value="PKX97770.1"/>
    <property type="molecule type" value="Genomic_DNA"/>
</dbReference>
<feature type="transmembrane region" description="Helical" evidence="5">
    <location>
        <begin position="56"/>
        <end position="75"/>
    </location>
</feature>
<dbReference type="VEuPathDB" id="FungiDB:P174DRAFT_385771"/>
<evidence type="ECO:0000256" key="5">
    <source>
        <dbReference type="SAM" id="Phobius"/>
    </source>
</evidence>
<feature type="transmembrane region" description="Helical" evidence="5">
    <location>
        <begin position="31"/>
        <end position="49"/>
    </location>
</feature>
<name>A0A2I1CJI2_ASPN1</name>
<dbReference type="OrthoDB" id="3358017at2759"/>
<feature type="transmembrane region" description="Helical" evidence="5">
    <location>
        <begin position="213"/>
        <end position="233"/>
    </location>
</feature>
<gene>
    <name evidence="6" type="ORF">P174DRAFT_385771</name>
</gene>
<dbReference type="STRING" id="1392255.A0A2I1CJI2"/>
<dbReference type="OMA" id="IGGFFEW"/>
<evidence type="ECO:0000313" key="7">
    <source>
        <dbReference type="Proteomes" id="UP000234474"/>
    </source>
</evidence>
<evidence type="ECO:0000256" key="2">
    <source>
        <dbReference type="ARBA" id="ARBA00022692"/>
    </source>
</evidence>
<evidence type="ECO:0000313" key="6">
    <source>
        <dbReference type="EMBL" id="PKX97770.1"/>
    </source>
</evidence>
<comment type="caution">
    <text evidence="6">The sequence shown here is derived from an EMBL/GenBank/DDBJ whole genome shotgun (WGS) entry which is preliminary data.</text>
</comment>
<feature type="transmembrane region" description="Helical" evidence="5">
    <location>
        <begin position="132"/>
        <end position="157"/>
    </location>
</feature>
<keyword evidence="4 5" id="KW-0472">Membrane</keyword>
<evidence type="ECO:0000256" key="3">
    <source>
        <dbReference type="ARBA" id="ARBA00022989"/>
    </source>
</evidence>
<dbReference type="PANTHER" id="PTHR31465:SF1">
    <property type="entry name" value="PROTEIN RTA1-RELATED"/>
    <property type="match status" value="1"/>
</dbReference>
<sequence>MSLWAREPTTAADASYKTAVWAYYRYYPSEAAAILFTVLFLITTFVHLYQLLRRRTWFFIPFVIGGFFEWVGYLGRALSSRESPNWSMGPYIQQTLLLLLAPALFAASVYMMLGRIVVLLDAEHLCIFKKKWLTKFFVCGDVLSFTVQAAGGGVMASGSLSAVQNGEKIVIAGLAIQILFFSLFIVTCAIFHRRVVKRQTEKSINLSSSWRKHLWILYAVNLLIMIRSMFRLIEYAMGNNGYLLRHEAFLYVFDGVLMLAAMILFNVVHPSSLIPSRSKSLEQDSSAA</sequence>
<dbReference type="RefSeq" id="XP_024686365.1">
    <property type="nucleotide sequence ID" value="XM_024823275.1"/>
</dbReference>
<dbReference type="GeneID" id="36530600"/>
<feature type="transmembrane region" description="Helical" evidence="5">
    <location>
        <begin position="169"/>
        <end position="192"/>
    </location>
</feature>
<dbReference type="PANTHER" id="PTHR31465">
    <property type="entry name" value="PROTEIN RTA1-RELATED"/>
    <property type="match status" value="1"/>
</dbReference>
<keyword evidence="3 5" id="KW-1133">Transmembrane helix</keyword>
<proteinExistence type="predicted"/>
<protein>
    <submittedName>
        <fullName evidence="6">Putative RTA1 domain protein</fullName>
    </submittedName>
</protein>
<evidence type="ECO:0000256" key="4">
    <source>
        <dbReference type="ARBA" id="ARBA00023136"/>
    </source>
</evidence>
<feature type="transmembrane region" description="Helical" evidence="5">
    <location>
        <begin position="95"/>
        <end position="120"/>
    </location>
</feature>
<evidence type="ECO:0000256" key="1">
    <source>
        <dbReference type="ARBA" id="ARBA00004141"/>
    </source>
</evidence>
<reference evidence="7" key="1">
    <citation type="journal article" date="2018" name="Proc. Natl. Acad. Sci. U.S.A.">
        <title>Linking secondary metabolites to gene clusters through genome sequencing of six diverse Aspergillus species.</title>
        <authorList>
            <person name="Kaerboelling I."/>
            <person name="Vesth T.C."/>
            <person name="Frisvad J.C."/>
            <person name="Nybo J.L."/>
            <person name="Theobald S."/>
            <person name="Kuo A."/>
            <person name="Bowyer P."/>
            <person name="Matsuda Y."/>
            <person name="Mondo S."/>
            <person name="Lyhne E.K."/>
            <person name="Kogle M.E."/>
            <person name="Clum A."/>
            <person name="Lipzen A."/>
            <person name="Salamov A."/>
            <person name="Ngan C.Y."/>
            <person name="Daum C."/>
            <person name="Chiniquy J."/>
            <person name="Barry K."/>
            <person name="LaButti K."/>
            <person name="Haridas S."/>
            <person name="Simmons B.A."/>
            <person name="Magnuson J.K."/>
            <person name="Mortensen U.H."/>
            <person name="Larsen T.O."/>
            <person name="Grigoriev I.V."/>
            <person name="Baker S.E."/>
            <person name="Andersen M.R."/>
        </authorList>
    </citation>
    <scope>NUCLEOTIDE SEQUENCE [LARGE SCALE GENOMIC DNA]</scope>
    <source>
        <strain evidence="7">IBT 16806</strain>
    </source>
</reference>
<keyword evidence="2 5" id="KW-0812">Transmembrane</keyword>
<feature type="transmembrane region" description="Helical" evidence="5">
    <location>
        <begin position="248"/>
        <end position="268"/>
    </location>
</feature>
<dbReference type="InterPro" id="IPR007568">
    <property type="entry name" value="RTA1"/>
</dbReference>
<dbReference type="Pfam" id="PF04479">
    <property type="entry name" value="RTA1"/>
    <property type="match status" value="1"/>
</dbReference>